<keyword evidence="6" id="KW-0496">Mitochondrion</keyword>
<sequence>MKRFNTKNNPTRQHKQTARHINQTNHILKRGAFGLRSLEYVQVGIGQANSLKKILQKELKIQEKKTNLGKIKLWFYMLPNRSVTKLSPETRMGKGKGPVVSYCCYIKKGQLLFEIANLPKIKAAELASKIKYSLSFKAQLLEKFQ</sequence>
<dbReference type="PANTHER" id="PTHR12220">
    <property type="entry name" value="50S/60S RIBOSOMAL PROTEIN L16"/>
    <property type="match status" value="1"/>
</dbReference>
<reference evidence="6" key="1">
    <citation type="journal article" date="1999" name="Plant Cell">
        <title>Complete sequence of the mitochondrial DNA of the red alga Porphyra purpurea. Cyanobacterial introns and shared ancestry of red and green algae.</title>
        <authorList>
            <person name="Burger G."/>
            <person name="Saint-Louis D."/>
            <person name="Gray M.W."/>
            <person name="Lang B.F."/>
        </authorList>
    </citation>
    <scope>NUCLEOTIDE SEQUENCE</scope>
</reference>
<gene>
    <name evidence="6" type="primary">rpl16</name>
</gene>
<feature type="region of interest" description="Disordered" evidence="5">
    <location>
        <begin position="1"/>
        <end position="20"/>
    </location>
</feature>
<feature type="compositionally biased region" description="Polar residues" evidence="5">
    <location>
        <begin position="1"/>
        <end position="11"/>
    </location>
</feature>
<dbReference type="GeneID" id="809801"/>
<dbReference type="InterPro" id="IPR016180">
    <property type="entry name" value="Ribosomal_uL16_dom"/>
</dbReference>
<dbReference type="GO" id="GO:0003735">
    <property type="term" value="F:structural constituent of ribosome"/>
    <property type="evidence" value="ECO:0007669"/>
    <property type="project" value="InterPro"/>
</dbReference>
<dbReference type="GO" id="GO:0005762">
    <property type="term" value="C:mitochondrial large ribosomal subunit"/>
    <property type="evidence" value="ECO:0007669"/>
    <property type="project" value="TreeGrafter"/>
</dbReference>
<evidence type="ECO:0000256" key="4">
    <source>
        <dbReference type="RuleBase" id="RU004413"/>
    </source>
</evidence>
<evidence type="ECO:0000256" key="5">
    <source>
        <dbReference type="SAM" id="MobiDB-lite"/>
    </source>
</evidence>
<accession>O99994</accession>
<organism evidence="6">
    <name type="scientific">Porphyra purpurea</name>
    <name type="common">Red seaweed</name>
    <name type="synonym">Ulva purpurea</name>
    <dbReference type="NCBI Taxonomy" id="2787"/>
    <lineage>
        <taxon>Eukaryota</taxon>
        <taxon>Rhodophyta</taxon>
        <taxon>Bangiophyceae</taxon>
        <taxon>Bangiales</taxon>
        <taxon>Bangiaceae</taxon>
        <taxon>Porphyra</taxon>
    </lineage>
</organism>
<dbReference type="GO" id="GO:0032543">
    <property type="term" value="P:mitochondrial translation"/>
    <property type="evidence" value="ECO:0007669"/>
    <property type="project" value="TreeGrafter"/>
</dbReference>
<comment type="similarity">
    <text evidence="1 4">Belongs to the universal ribosomal protein uL16 family.</text>
</comment>
<dbReference type="CDD" id="cd01433">
    <property type="entry name" value="Ribosomal_L16_L10e"/>
    <property type="match status" value="1"/>
</dbReference>
<evidence type="ECO:0000313" key="6">
    <source>
        <dbReference type="EMBL" id="AAD03122.1"/>
    </source>
</evidence>
<dbReference type="InterPro" id="IPR036920">
    <property type="entry name" value="Ribosomal_uL16_sf"/>
</dbReference>
<geneLocation type="mitochondrion" evidence="6"/>
<dbReference type="Gene3D" id="3.90.1170.10">
    <property type="entry name" value="Ribosomal protein L10e/L16"/>
    <property type="match status" value="1"/>
</dbReference>
<proteinExistence type="inferred from homology"/>
<dbReference type="PIR" id="T11243">
    <property type="entry name" value="T11243"/>
</dbReference>
<evidence type="ECO:0000256" key="3">
    <source>
        <dbReference type="ARBA" id="ARBA00023274"/>
    </source>
</evidence>
<dbReference type="PANTHER" id="PTHR12220:SF13">
    <property type="entry name" value="LARGE RIBOSOMAL SUBUNIT PROTEIN UL16M"/>
    <property type="match status" value="1"/>
</dbReference>
<dbReference type="AlphaFoldDB" id="O99994"/>
<dbReference type="RefSeq" id="NP_049319.1">
    <property type="nucleotide sequence ID" value="NC_002007.1"/>
</dbReference>
<dbReference type="PRINTS" id="PR00060">
    <property type="entry name" value="RIBOSOMALL16"/>
</dbReference>
<evidence type="ECO:0000256" key="1">
    <source>
        <dbReference type="ARBA" id="ARBA00008931"/>
    </source>
</evidence>
<dbReference type="SUPFAM" id="SSF54686">
    <property type="entry name" value="Ribosomal protein L16p/L10e"/>
    <property type="match status" value="1"/>
</dbReference>
<keyword evidence="2 4" id="KW-0689">Ribosomal protein</keyword>
<dbReference type="EMBL" id="AF114794">
    <property type="protein sequence ID" value="AAD03122.1"/>
    <property type="molecule type" value="Genomic_DNA"/>
</dbReference>
<dbReference type="InterPro" id="IPR047873">
    <property type="entry name" value="Ribosomal_uL16"/>
</dbReference>
<protein>
    <submittedName>
        <fullName evidence="6">Ribosomal protein L16</fullName>
    </submittedName>
</protein>
<evidence type="ECO:0000256" key="2">
    <source>
        <dbReference type="ARBA" id="ARBA00022980"/>
    </source>
</evidence>
<dbReference type="Pfam" id="PF00252">
    <property type="entry name" value="Ribosomal_L16"/>
    <property type="match status" value="1"/>
</dbReference>
<dbReference type="InterPro" id="IPR000114">
    <property type="entry name" value="Ribosomal_uL16_bact-type"/>
</dbReference>
<name>O99994_PORPU</name>
<dbReference type="GO" id="GO:0019843">
    <property type="term" value="F:rRNA binding"/>
    <property type="evidence" value="ECO:0007669"/>
    <property type="project" value="InterPro"/>
</dbReference>
<keyword evidence="3 4" id="KW-0687">Ribonucleoprotein</keyword>